<gene>
    <name evidence="2" type="ORF">M5K25_014795</name>
</gene>
<sequence length="454" mass="48913">MTIDAEEDGSSTTILRSNFHSNGEIRYRTNNPPQMLHANVSSATFLRPNFHYDGEIPYPTSDPSPMLQANASCNHLATFIRDSPPLKHAISRSDPHARPESHVATSLGSVWRDPKPVCMIPRAPTEYIGDQDLGTSDTIPSSSRSSGSTSTSSCNQTSAHVLQLDVCGRFLLDYVLHSTFAKAPKCLHLLNRLSLKGAYCLSDGGLDAIVASAPLLTPLNLSQCPLITSKGILALVDKLEANLIDVCHNMNVMIILPALKKLKVIVADPNGLDCRFFKKSIIGCLHSQNGGTWSGMATIAHYLSDSADGFSGFDATEKDQFDDEKTLMPGTSKMSQRSAFSSTFTLAQVKDVIETEMDLDNSSDRDGASTIFEEIESVSVEELMNKLAIIIDLGVGGKQGHICYCNVAARCMTGPAGPYGIGSQNRGGNVPPLLFTPPKGKNLIEGAFRSTGYI</sequence>
<dbReference type="InterPro" id="IPR006553">
    <property type="entry name" value="Leu-rich_rpt_Cys-con_subtyp"/>
</dbReference>
<evidence type="ECO:0000313" key="3">
    <source>
        <dbReference type="Proteomes" id="UP001552299"/>
    </source>
</evidence>
<dbReference type="InterPro" id="IPR032675">
    <property type="entry name" value="LRR_dom_sf"/>
</dbReference>
<proteinExistence type="predicted"/>
<dbReference type="SMART" id="SM00367">
    <property type="entry name" value="LRR_CC"/>
    <property type="match status" value="2"/>
</dbReference>
<dbReference type="Proteomes" id="UP001552299">
    <property type="component" value="Unassembled WGS sequence"/>
</dbReference>
<organism evidence="2 3">
    <name type="scientific">Dendrobium thyrsiflorum</name>
    <name type="common">Pinecone-like raceme dendrobium</name>
    <name type="synonym">Orchid</name>
    <dbReference type="NCBI Taxonomy" id="117978"/>
    <lineage>
        <taxon>Eukaryota</taxon>
        <taxon>Viridiplantae</taxon>
        <taxon>Streptophyta</taxon>
        <taxon>Embryophyta</taxon>
        <taxon>Tracheophyta</taxon>
        <taxon>Spermatophyta</taxon>
        <taxon>Magnoliopsida</taxon>
        <taxon>Liliopsida</taxon>
        <taxon>Asparagales</taxon>
        <taxon>Orchidaceae</taxon>
        <taxon>Epidendroideae</taxon>
        <taxon>Malaxideae</taxon>
        <taxon>Dendrobiinae</taxon>
        <taxon>Dendrobium</taxon>
    </lineage>
</organism>
<dbReference type="EMBL" id="JANQDX010000012">
    <property type="protein sequence ID" value="KAL0914447.1"/>
    <property type="molecule type" value="Genomic_DNA"/>
</dbReference>
<name>A0ABD0UNR3_DENTH</name>
<reference evidence="2 3" key="1">
    <citation type="journal article" date="2024" name="Plant Biotechnol. J.">
        <title>Dendrobium thyrsiflorum genome and its molecular insights into genes involved in important horticultural traits.</title>
        <authorList>
            <person name="Chen B."/>
            <person name="Wang J.Y."/>
            <person name="Zheng P.J."/>
            <person name="Li K.L."/>
            <person name="Liang Y.M."/>
            <person name="Chen X.F."/>
            <person name="Zhang C."/>
            <person name="Zhao X."/>
            <person name="He X."/>
            <person name="Zhang G.Q."/>
            <person name="Liu Z.J."/>
            <person name="Xu Q."/>
        </authorList>
    </citation>
    <scope>NUCLEOTIDE SEQUENCE [LARGE SCALE GENOMIC DNA]</scope>
    <source>
        <strain evidence="2">GZMU011</strain>
    </source>
</reference>
<keyword evidence="3" id="KW-1185">Reference proteome</keyword>
<evidence type="ECO:0000313" key="2">
    <source>
        <dbReference type="EMBL" id="KAL0914447.1"/>
    </source>
</evidence>
<evidence type="ECO:0000256" key="1">
    <source>
        <dbReference type="SAM" id="MobiDB-lite"/>
    </source>
</evidence>
<accession>A0ABD0UNR3</accession>
<dbReference type="Gene3D" id="3.80.10.10">
    <property type="entry name" value="Ribonuclease Inhibitor"/>
    <property type="match status" value="1"/>
</dbReference>
<protein>
    <submittedName>
        <fullName evidence="2">Uncharacterized protein</fullName>
    </submittedName>
</protein>
<feature type="compositionally biased region" description="Low complexity" evidence="1">
    <location>
        <begin position="135"/>
        <end position="154"/>
    </location>
</feature>
<comment type="caution">
    <text evidence="2">The sequence shown here is derived from an EMBL/GenBank/DDBJ whole genome shotgun (WGS) entry which is preliminary data.</text>
</comment>
<dbReference type="AlphaFoldDB" id="A0ABD0UNR3"/>
<feature type="region of interest" description="Disordered" evidence="1">
    <location>
        <begin position="128"/>
        <end position="154"/>
    </location>
</feature>
<dbReference type="SUPFAM" id="SSF52047">
    <property type="entry name" value="RNI-like"/>
    <property type="match status" value="1"/>
</dbReference>